<name>A0A4Y1RQE2_PRUDU</name>
<reference evidence="1" key="1">
    <citation type="journal article" date="2019" name="Science">
        <title>Mutation of a bHLH transcription factor allowed almond domestication.</title>
        <authorList>
            <person name="Sanchez-Perez R."/>
            <person name="Pavan S."/>
            <person name="Mazzeo R."/>
            <person name="Moldovan C."/>
            <person name="Aiese Cigliano R."/>
            <person name="Del Cueto J."/>
            <person name="Ricciardi F."/>
            <person name="Lotti C."/>
            <person name="Ricciardi L."/>
            <person name="Dicenta F."/>
            <person name="Lopez-Marques R.L."/>
            <person name="Lindberg Moller B."/>
        </authorList>
    </citation>
    <scope>NUCLEOTIDE SEQUENCE</scope>
</reference>
<dbReference type="EMBL" id="AP019302">
    <property type="protein sequence ID" value="BBH06582.1"/>
    <property type="molecule type" value="Genomic_DNA"/>
</dbReference>
<evidence type="ECO:0000313" key="1">
    <source>
        <dbReference type="EMBL" id="BBH06582.1"/>
    </source>
</evidence>
<protein>
    <submittedName>
        <fullName evidence="1">Uncharacterized protein</fullName>
    </submittedName>
</protein>
<organism evidence="1">
    <name type="scientific">Prunus dulcis</name>
    <name type="common">Almond</name>
    <name type="synonym">Amygdalus dulcis</name>
    <dbReference type="NCBI Taxonomy" id="3755"/>
    <lineage>
        <taxon>Eukaryota</taxon>
        <taxon>Viridiplantae</taxon>
        <taxon>Streptophyta</taxon>
        <taxon>Embryophyta</taxon>
        <taxon>Tracheophyta</taxon>
        <taxon>Spermatophyta</taxon>
        <taxon>Magnoliopsida</taxon>
        <taxon>eudicotyledons</taxon>
        <taxon>Gunneridae</taxon>
        <taxon>Pentapetalae</taxon>
        <taxon>rosids</taxon>
        <taxon>fabids</taxon>
        <taxon>Rosales</taxon>
        <taxon>Rosaceae</taxon>
        <taxon>Amygdaloideae</taxon>
        <taxon>Amygdaleae</taxon>
        <taxon>Prunus</taxon>
    </lineage>
</organism>
<gene>
    <name evidence="1" type="ORF">Prudu_018276</name>
</gene>
<sequence length="68" mass="7464">MLKELGCLRDIKDNRDSQCMLGLGGIMSLALINSDKLVLQHGHTPQYYTVDKCKSSPITHVGVAHSKP</sequence>
<dbReference type="AlphaFoldDB" id="A0A4Y1RQE2"/>
<accession>A0A4Y1RQE2</accession>
<proteinExistence type="predicted"/>